<organism evidence="3 4">
    <name type="scientific">Massilia agrisoli</name>
    <dbReference type="NCBI Taxonomy" id="2892444"/>
    <lineage>
        <taxon>Bacteria</taxon>
        <taxon>Pseudomonadati</taxon>
        <taxon>Pseudomonadota</taxon>
        <taxon>Betaproteobacteria</taxon>
        <taxon>Burkholderiales</taxon>
        <taxon>Oxalobacteraceae</taxon>
        <taxon>Telluria group</taxon>
        <taxon>Massilia</taxon>
    </lineage>
</organism>
<name>A0ABS8IYX5_9BURK</name>
<dbReference type="SUPFAM" id="SSF53474">
    <property type="entry name" value="alpha/beta-Hydrolases"/>
    <property type="match status" value="1"/>
</dbReference>
<evidence type="ECO:0000313" key="4">
    <source>
        <dbReference type="Proteomes" id="UP001198701"/>
    </source>
</evidence>
<keyword evidence="4" id="KW-1185">Reference proteome</keyword>
<protein>
    <submittedName>
        <fullName evidence="3">Alpha/beta hydrolase</fullName>
    </submittedName>
</protein>
<dbReference type="InterPro" id="IPR029058">
    <property type="entry name" value="AB_hydrolase_fold"/>
</dbReference>
<dbReference type="PROSITE" id="PS51257">
    <property type="entry name" value="PROKAR_LIPOPROTEIN"/>
    <property type="match status" value="1"/>
</dbReference>
<accession>A0ABS8IYX5</accession>
<dbReference type="Proteomes" id="UP001198701">
    <property type="component" value="Unassembled WGS sequence"/>
</dbReference>
<dbReference type="GO" id="GO:0016787">
    <property type="term" value="F:hydrolase activity"/>
    <property type="evidence" value="ECO:0007669"/>
    <property type="project" value="UniProtKB-KW"/>
</dbReference>
<dbReference type="InterPro" id="IPR050300">
    <property type="entry name" value="GDXG_lipolytic_enzyme"/>
</dbReference>
<proteinExistence type="predicted"/>
<gene>
    <name evidence="3" type="ORF">LMJ30_19455</name>
</gene>
<comment type="caution">
    <text evidence="3">The sequence shown here is derived from an EMBL/GenBank/DDBJ whole genome shotgun (WGS) entry which is preliminary data.</text>
</comment>
<feature type="domain" description="BD-FAE-like" evidence="2">
    <location>
        <begin position="56"/>
        <end position="235"/>
    </location>
</feature>
<evidence type="ECO:0000313" key="3">
    <source>
        <dbReference type="EMBL" id="MCC6073113.1"/>
    </source>
</evidence>
<sequence length="293" mass="30861">MIMAGRFPMYALAGLVVVMGGLAACSPLKALNALSPGGASTATDGIAYGAHLRHKLDVYVPNGGGAGAPVVVFFYGGNWNAGERADYAFVGRALASRGIVAVIPDYRLYPEVRYPDFLDDSAQAVAWTAREIGRYGGDASRLFVMGHSAGAYNAAMVALDDSYLAKFGMKPASLRGWIGLAGPYDFLPIENKVTRPVFHFPDTPPGSQPINHVDKAVPSALLIAASRDKLVNPARNTGRLANKLRSNGVGVTEVYYDGVSHTTLVGSIAAPLRGLAPTLDAVDSFVNGKPRKP</sequence>
<keyword evidence="1 3" id="KW-0378">Hydrolase</keyword>
<evidence type="ECO:0000259" key="2">
    <source>
        <dbReference type="Pfam" id="PF20434"/>
    </source>
</evidence>
<dbReference type="PANTHER" id="PTHR48081">
    <property type="entry name" value="AB HYDROLASE SUPERFAMILY PROTEIN C4A8.06C"/>
    <property type="match status" value="1"/>
</dbReference>
<dbReference type="EMBL" id="JAJHPV010000021">
    <property type="protein sequence ID" value="MCC6073113.1"/>
    <property type="molecule type" value="Genomic_DNA"/>
</dbReference>
<reference evidence="3 4" key="1">
    <citation type="submission" date="2021-11" db="EMBL/GenBank/DDBJ databases">
        <authorList>
            <person name="Huq M.A."/>
        </authorList>
    </citation>
    <scope>NUCLEOTIDE SEQUENCE [LARGE SCALE GENOMIC DNA]</scope>
    <source>
        <strain evidence="3 4">MAHUQ-52</strain>
    </source>
</reference>
<evidence type="ECO:0000256" key="1">
    <source>
        <dbReference type="ARBA" id="ARBA00022801"/>
    </source>
</evidence>
<dbReference type="PANTHER" id="PTHR48081:SF9">
    <property type="entry name" value="CARBOXYLESTERASE"/>
    <property type="match status" value="1"/>
</dbReference>
<dbReference type="Pfam" id="PF20434">
    <property type="entry name" value="BD-FAE"/>
    <property type="match status" value="1"/>
</dbReference>
<dbReference type="Gene3D" id="3.40.50.1820">
    <property type="entry name" value="alpha/beta hydrolase"/>
    <property type="match status" value="1"/>
</dbReference>
<dbReference type="InterPro" id="IPR049492">
    <property type="entry name" value="BD-FAE-like_dom"/>
</dbReference>